<dbReference type="InterPro" id="IPR036388">
    <property type="entry name" value="WH-like_DNA-bd_sf"/>
</dbReference>
<evidence type="ECO:0000256" key="2">
    <source>
        <dbReference type="ARBA" id="ARBA00023015"/>
    </source>
</evidence>
<sequence>MTKKNSITDSEHQVLRVIWAQGATTSRFVIDSLSEKTGWKPTTIKTLLHRLVNKGYLATEKKGGQYLYHPLISEASSQAADINNLLKQHCRTHADQLIIDMIKQSDLDQGMQDNIFQALRDKDLVPTVTCHCIPGQCECHKDIG</sequence>
<dbReference type="AlphaFoldDB" id="A0A0X8FEA5"/>
<dbReference type="KEGG" id="aun:AWM73_03800"/>
<dbReference type="InterPro" id="IPR005650">
    <property type="entry name" value="BlaI_family"/>
</dbReference>
<dbReference type="RefSeq" id="WP_060778148.1">
    <property type="nucleotide sequence ID" value="NZ_CAJHLF010000002.1"/>
</dbReference>
<organism evidence="6 7">
    <name type="scientific">Aerococcus urinae</name>
    <dbReference type="NCBI Taxonomy" id="1376"/>
    <lineage>
        <taxon>Bacteria</taxon>
        <taxon>Bacillati</taxon>
        <taxon>Bacillota</taxon>
        <taxon>Bacilli</taxon>
        <taxon>Lactobacillales</taxon>
        <taxon>Aerococcaceae</taxon>
        <taxon>Aerococcus</taxon>
    </lineage>
</organism>
<dbReference type="SUPFAM" id="SSF46785">
    <property type="entry name" value="Winged helix' DNA-binding domain"/>
    <property type="match status" value="1"/>
</dbReference>
<keyword evidence="4" id="KW-0804">Transcription</keyword>
<evidence type="ECO:0000256" key="1">
    <source>
        <dbReference type="ARBA" id="ARBA00011046"/>
    </source>
</evidence>
<evidence type="ECO:0000313" key="7">
    <source>
        <dbReference type="Proteomes" id="UP000594771"/>
    </source>
</evidence>
<dbReference type="Gene3D" id="1.10.10.10">
    <property type="entry name" value="Winged helix-like DNA-binding domain superfamily/Winged helix DNA-binding domain"/>
    <property type="match status" value="1"/>
</dbReference>
<dbReference type="EMBL" id="JAOTML010000001">
    <property type="protein sequence ID" value="MCY3052687.1"/>
    <property type="molecule type" value="Genomic_DNA"/>
</dbReference>
<reference evidence="5" key="2">
    <citation type="submission" date="2022-09" db="EMBL/GenBank/DDBJ databases">
        <title>Aerococcus urinae taxonomy study.</title>
        <authorList>
            <person name="Christensen J."/>
            <person name="Senneby E."/>
        </authorList>
    </citation>
    <scope>NUCLEOTIDE SEQUENCE</scope>
    <source>
        <strain evidence="5">NLD-066-U95</strain>
    </source>
</reference>
<dbReference type="Pfam" id="PF03965">
    <property type="entry name" value="Penicillinase_R"/>
    <property type="match status" value="1"/>
</dbReference>
<dbReference type="GO" id="GO:0045892">
    <property type="term" value="P:negative regulation of DNA-templated transcription"/>
    <property type="evidence" value="ECO:0007669"/>
    <property type="project" value="InterPro"/>
</dbReference>
<dbReference type="EMBL" id="CP065662">
    <property type="protein sequence ID" value="QPS00993.1"/>
    <property type="molecule type" value="Genomic_DNA"/>
</dbReference>
<accession>A0A0X8FEA5</accession>
<evidence type="ECO:0000313" key="5">
    <source>
        <dbReference type="EMBL" id="MCY3052687.1"/>
    </source>
</evidence>
<protein>
    <submittedName>
        <fullName evidence="6">BlaI/MecI/CopY family transcriptional regulator</fullName>
    </submittedName>
</protein>
<dbReference type="PIRSF" id="PIRSF019455">
    <property type="entry name" value="CopR_AtkY"/>
    <property type="match status" value="1"/>
</dbReference>
<keyword evidence="2" id="KW-0805">Transcription regulation</keyword>
<evidence type="ECO:0000313" key="8">
    <source>
        <dbReference type="Proteomes" id="UP001069145"/>
    </source>
</evidence>
<dbReference type="GeneID" id="35767365"/>
<comment type="similarity">
    <text evidence="1">Belongs to the BlaI transcriptional regulatory family.</text>
</comment>
<keyword evidence="8" id="KW-1185">Reference proteome</keyword>
<dbReference type="Proteomes" id="UP001069145">
    <property type="component" value="Unassembled WGS sequence"/>
</dbReference>
<dbReference type="Proteomes" id="UP000594771">
    <property type="component" value="Chromosome"/>
</dbReference>
<keyword evidence="3" id="KW-0238">DNA-binding</keyword>
<dbReference type="InterPro" id="IPR036390">
    <property type="entry name" value="WH_DNA-bd_sf"/>
</dbReference>
<name>A0A0X8FEA5_9LACT</name>
<proteinExistence type="inferred from homology"/>
<evidence type="ECO:0000256" key="4">
    <source>
        <dbReference type="ARBA" id="ARBA00023163"/>
    </source>
</evidence>
<reference evidence="6 7" key="1">
    <citation type="submission" date="2020-12" db="EMBL/GenBank/DDBJ databases">
        <title>FDA dAtabase for Regulatory Grade micrObial Sequences (FDA-ARGOS): Supporting development and validation of Infectious Disease Dx tests.</title>
        <authorList>
            <person name="Sproer C."/>
            <person name="Gronow S."/>
            <person name="Severitt S."/>
            <person name="Schroder I."/>
            <person name="Tallon L."/>
            <person name="Sadzewicz L."/>
            <person name="Zhao X."/>
            <person name="Boylan J."/>
            <person name="Ott S."/>
            <person name="Bowen H."/>
            <person name="Vavikolanu K."/>
            <person name="Mehta A."/>
            <person name="Aluvathingal J."/>
            <person name="Nadendla S."/>
            <person name="Lowell S."/>
            <person name="Myers T."/>
            <person name="Yan Y."/>
            <person name="Sichtig H."/>
        </authorList>
    </citation>
    <scope>NUCLEOTIDE SEQUENCE [LARGE SCALE GENOMIC DNA]</scope>
    <source>
        <strain evidence="6 7">FDAARGOS_911</strain>
    </source>
</reference>
<dbReference type="OrthoDB" id="1849040at2"/>
<gene>
    <name evidence="6" type="ORF">I6G68_06255</name>
    <name evidence="5" type="ORF">ODY43_01530</name>
</gene>
<evidence type="ECO:0000313" key="6">
    <source>
        <dbReference type="EMBL" id="QPS00993.1"/>
    </source>
</evidence>
<evidence type="ECO:0000256" key="3">
    <source>
        <dbReference type="ARBA" id="ARBA00023125"/>
    </source>
</evidence>
<dbReference type="GO" id="GO:0003677">
    <property type="term" value="F:DNA binding"/>
    <property type="evidence" value="ECO:0007669"/>
    <property type="project" value="UniProtKB-KW"/>
</dbReference>